<comment type="cofactor">
    <cofactor evidence="1">
        <name>Mg(2+)</name>
        <dbReference type="ChEBI" id="CHEBI:18420"/>
    </cofactor>
</comment>
<dbReference type="PANTHER" id="PTHR46470:SF4">
    <property type="entry name" value="5-AMINO-6-(5-PHOSPHO-D-RIBITYLAMINO)URACIL PHOSPHATASE YIGB"/>
    <property type="match status" value="1"/>
</dbReference>
<evidence type="ECO:0000256" key="2">
    <source>
        <dbReference type="ARBA" id="ARBA00022801"/>
    </source>
</evidence>
<evidence type="ECO:0000256" key="3">
    <source>
        <dbReference type="ARBA" id="ARBA00022842"/>
    </source>
</evidence>
<dbReference type="GO" id="GO:0009231">
    <property type="term" value="P:riboflavin biosynthetic process"/>
    <property type="evidence" value="ECO:0007669"/>
    <property type="project" value="TreeGrafter"/>
</dbReference>
<dbReference type="InterPro" id="IPR036412">
    <property type="entry name" value="HAD-like_sf"/>
</dbReference>
<dbReference type="RefSeq" id="WP_034834945.1">
    <property type="nucleotide sequence ID" value="NZ_JANX01000089.1"/>
</dbReference>
<dbReference type="SFLD" id="SFLDG01129">
    <property type="entry name" value="C1.5:_HAD__Beta-PGM__Phosphata"/>
    <property type="match status" value="1"/>
</dbReference>
<dbReference type="PRINTS" id="PR00413">
    <property type="entry name" value="HADHALOGNASE"/>
</dbReference>
<organism evidence="4 5">
    <name type="scientific">Inquilinus limosus MP06</name>
    <dbReference type="NCBI Taxonomy" id="1398085"/>
    <lineage>
        <taxon>Bacteria</taxon>
        <taxon>Pseudomonadati</taxon>
        <taxon>Pseudomonadota</taxon>
        <taxon>Alphaproteobacteria</taxon>
        <taxon>Rhodospirillales</taxon>
        <taxon>Rhodospirillaceae</taxon>
        <taxon>Inquilinus</taxon>
    </lineage>
</organism>
<evidence type="ECO:0000313" key="4">
    <source>
        <dbReference type="EMBL" id="KGM34493.1"/>
    </source>
</evidence>
<name>A0A0A0D9G3_9PROT</name>
<dbReference type="InterPro" id="IPR023214">
    <property type="entry name" value="HAD_sf"/>
</dbReference>
<gene>
    <name evidence="4" type="ORF">P409_09955</name>
</gene>
<evidence type="ECO:0000256" key="1">
    <source>
        <dbReference type="ARBA" id="ARBA00001946"/>
    </source>
</evidence>
<proteinExistence type="predicted"/>
<evidence type="ECO:0000313" key="5">
    <source>
        <dbReference type="Proteomes" id="UP000029995"/>
    </source>
</evidence>
<dbReference type="GO" id="GO:0016787">
    <property type="term" value="F:hydrolase activity"/>
    <property type="evidence" value="ECO:0007669"/>
    <property type="project" value="UniProtKB-KW"/>
</dbReference>
<reference evidence="4 5" key="1">
    <citation type="submission" date="2014-01" db="EMBL/GenBank/DDBJ databases">
        <title>Genome sequence determination for a cystic fibrosis isolate, Inquilinus limosus.</title>
        <authorList>
            <person name="Pino M."/>
            <person name="Di Conza J."/>
            <person name="Gutkind G."/>
        </authorList>
    </citation>
    <scope>NUCLEOTIDE SEQUENCE [LARGE SCALE GENOMIC DNA]</scope>
    <source>
        <strain evidence="4 5">MP06</strain>
    </source>
</reference>
<dbReference type="AlphaFoldDB" id="A0A0A0D9G3"/>
<dbReference type="Proteomes" id="UP000029995">
    <property type="component" value="Unassembled WGS sequence"/>
</dbReference>
<dbReference type="InterPro" id="IPR051400">
    <property type="entry name" value="HAD-like_hydrolase"/>
</dbReference>
<dbReference type="Pfam" id="PF00702">
    <property type="entry name" value="Hydrolase"/>
    <property type="match status" value="1"/>
</dbReference>
<protein>
    <submittedName>
        <fullName evidence="4">Phosphoglycolate phosphatase</fullName>
    </submittedName>
</protein>
<dbReference type="OrthoDB" id="9809962at2"/>
<accession>A0A0A0D9G3</accession>
<dbReference type="Gene3D" id="3.40.50.1000">
    <property type="entry name" value="HAD superfamily/HAD-like"/>
    <property type="match status" value="1"/>
</dbReference>
<dbReference type="SFLD" id="SFLDS00003">
    <property type="entry name" value="Haloacid_Dehalogenase"/>
    <property type="match status" value="1"/>
</dbReference>
<dbReference type="Gene3D" id="1.20.120.710">
    <property type="entry name" value="Haloacid dehalogenase hydrolase-like domain"/>
    <property type="match status" value="1"/>
</dbReference>
<dbReference type="SUPFAM" id="SSF56784">
    <property type="entry name" value="HAD-like"/>
    <property type="match status" value="1"/>
</dbReference>
<comment type="caution">
    <text evidence="4">The sequence shown here is derived from an EMBL/GenBank/DDBJ whole genome shotgun (WGS) entry which is preliminary data.</text>
</comment>
<dbReference type="InterPro" id="IPR006439">
    <property type="entry name" value="HAD-SF_hydro_IA"/>
</dbReference>
<keyword evidence="2" id="KW-0378">Hydrolase</keyword>
<dbReference type="PANTHER" id="PTHR46470">
    <property type="entry name" value="N-ACYLNEURAMINATE-9-PHOSPHATASE"/>
    <property type="match status" value="1"/>
</dbReference>
<dbReference type="NCBIfam" id="TIGR01549">
    <property type="entry name" value="HAD-SF-IA-v1"/>
    <property type="match status" value="1"/>
</dbReference>
<dbReference type="EMBL" id="JANX01000089">
    <property type="protein sequence ID" value="KGM34493.1"/>
    <property type="molecule type" value="Genomic_DNA"/>
</dbReference>
<sequence>MLLPRAILFDLDETLISAYGRPEAAWLAVSAEFSEALAPWSSAEIAAAVAAFARGFWADAERHRIWRQQIGEARRVIVTGAFETLAAAGRPVPAPNILHRLADRFTAYRDEQMRLFPDAHAVIDGFRARGVRLALVTNGSAEIQRAKITRFDLAHRFDHIQIEGEHGFGKPEERAYRHALQALGVAPADAWMVGDNLEWEVSAPQRLGIHAIWVDGTGDGLPAGSAIRPDRIIRAVAELLLETPAGTAA</sequence>
<dbReference type="NCBIfam" id="TIGR01509">
    <property type="entry name" value="HAD-SF-IA-v3"/>
    <property type="match status" value="1"/>
</dbReference>
<keyword evidence="3" id="KW-0460">Magnesium</keyword>